<gene>
    <name evidence="2" type="ORF">K8V69_03465</name>
</gene>
<feature type="coiled-coil region" evidence="1">
    <location>
        <begin position="26"/>
        <end position="53"/>
    </location>
</feature>
<dbReference type="AlphaFoldDB" id="A0A921EKJ0"/>
<reference evidence="2" key="1">
    <citation type="journal article" date="2021" name="PeerJ">
        <title>Extensive microbial diversity within the chicken gut microbiome revealed by metagenomics and culture.</title>
        <authorList>
            <person name="Gilroy R."/>
            <person name="Ravi A."/>
            <person name="Getino M."/>
            <person name="Pursley I."/>
            <person name="Horton D.L."/>
            <person name="Alikhan N.F."/>
            <person name="Baker D."/>
            <person name="Gharbi K."/>
            <person name="Hall N."/>
            <person name="Watson M."/>
            <person name="Adriaenssens E.M."/>
            <person name="Foster-Nyarko E."/>
            <person name="Jarju S."/>
            <person name="Secka A."/>
            <person name="Antonio M."/>
            <person name="Oren A."/>
            <person name="Chaudhuri R.R."/>
            <person name="La Ragione R."/>
            <person name="Hildebrand F."/>
            <person name="Pallen M.J."/>
        </authorList>
    </citation>
    <scope>NUCLEOTIDE SEQUENCE</scope>
    <source>
        <strain evidence="2">CHK192-2623</strain>
    </source>
</reference>
<keyword evidence="1" id="KW-0175">Coiled coil</keyword>
<protein>
    <submittedName>
        <fullName evidence="2">Uncharacterized protein</fullName>
    </submittedName>
</protein>
<dbReference type="Proteomes" id="UP000732527">
    <property type="component" value="Unassembled WGS sequence"/>
</dbReference>
<evidence type="ECO:0000313" key="3">
    <source>
        <dbReference type="Proteomes" id="UP000732527"/>
    </source>
</evidence>
<evidence type="ECO:0000256" key="1">
    <source>
        <dbReference type="SAM" id="Coils"/>
    </source>
</evidence>
<proteinExistence type="predicted"/>
<organism evidence="2 3">
    <name type="scientific">Lactobacillus johnsonii</name>
    <dbReference type="NCBI Taxonomy" id="33959"/>
    <lineage>
        <taxon>Bacteria</taxon>
        <taxon>Bacillati</taxon>
        <taxon>Bacillota</taxon>
        <taxon>Bacilli</taxon>
        <taxon>Lactobacillales</taxon>
        <taxon>Lactobacillaceae</taxon>
        <taxon>Lactobacillus</taxon>
    </lineage>
</organism>
<sequence length="64" mass="7105">MNKEDKVISKFGSHLGTIIAQQALTISNLEVMLESEKSKNAELQLQVKALRKDDDHGGSDTKHK</sequence>
<reference evidence="2" key="2">
    <citation type="submission" date="2021-09" db="EMBL/GenBank/DDBJ databases">
        <authorList>
            <person name="Gilroy R."/>
        </authorList>
    </citation>
    <scope>NUCLEOTIDE SEQUENCE</scope>
    <source>
        <strain evidence="2">CHK192-2623</strain>
    </source>
</reference>
<comment type="caution">
    <text evidence="2">The sequence shown here is derived from an EMBL/GenBank/DDBJ whole genome shotgun (WGS) entry which is preliminary data.</text>
</comment>
<evidence type="ECO:0000313" key="2">
    <source>
        <dbReference type="EMBL" id="HJE49226.1"/>
    </source>
</evidence>
<dbReference type="EMBL" id="DYYQ01000017">
    <property type="protein sequence ID" value="HJE49226.1"/>
    <property type="molecule type" value="Genomic_DNA"/>
</dbReference>
<name>A0A921EKJ0_LACJH</name>
<accession>A0A921EKJ0</accession>